<accession>A0A2V1D7M0</accession>
<sequence>MANNTGGAAKAAIDEPILQGPDNPDHFPFISLFPEIRNMIYKEYFKNLAAQPIPTSLRRRLVGELEDGRRTFPTVRRETTNEYASRQEVVILFDGSFRLPHPPAALSLTCKEIFKETWRLRWNYRPQDMKIVAHVCHHNFRPLLEDGPVNTILPELRSRIGQDNNTTIVLHGEHPMKLQGRRENVKWWMKKVWEKRYPLFHEDTKFQFLLTSKKTVSISMDWILQFSGLPKPYFGLFPNETFQGSRVARPSHRRIATWSTILGFAIFQHLQTIHDTNHELWITTVDRCLRKWEDTSVASSMRYKSSPPKNAQNTSDITEQMLDMLSQIVEVASVYSLHPQYAIAVAQRVTSLEIFKDVEDVAKQCRPPNTEV</sequence>
<dbReference type="AlphaFoldDB" id="A0A2V1D7M0"/>
<organism evidence="1 2">
    <name type="scientific">Periconia macrospinosa</name>
    <dbReference type="NCBI Taxonomy" id="97972"/>
    <lineage>
        <taxon>Eukaryota</taxon>
        <taxon>Fungi</taxon>
        <taxon>Dikarya</taxon>
        <taxon>Ascomycota</taxon>
        <taxon>Pezizomycotina</taxon>
        <taxon>Dothideomycetes</taxon>
        <taxon>Pleosporomycetidae</taxon>
        <taxon>Pleosporales</taxon>
        <taxon>Massarineae</taxon>
        <taxon>Periconiaceae</taxon>
        <taxon>Periconia</taxon>
    </lineage>
</organism>
<evidence type="ECO:0000313" key="2">
    <source>
        <dbReference type="Proteomes" id="UP000244855"/>
    </source>
</evidence>
<dbReference type="EMBL" id="KZ805551">
    <property type="protein sequence ID" value="PVH94090.1"/>
    <property type="molecule type" value="Genomic_DNA"/>
</dbReference>
<evidence type="ECO:0000313" key="1">
    <source>
        <dbReference type="EMBL" id="PVH94090.1"/>
    </source>
</evidence>
<keyword evidence="2" id="KW-1185">Reference proteome</keyword>
<name>A0A2V1D7M0_9PLEO</name>
<protein>
    <submittedName>
        <fullName evidence="1">Uncharacterized protein</fullName>
    </submittedName>
</protein>
<proteinExistence type="predicted"/>
<gene>
    <name evidence="1" type="ORF">DM02DRAFT_633987</name>
</gene>
<dbReference type="Proteomes" id="UP000244855">
    <property type="component" value="Unassembled WGS sequence"/>
</dbReference>
<reference evidence="1 2" key="1">
    <citation type="journal article" date="2018" name="Sci. Rep.">
        <title>Comparative genomics provides insights into the lifestyle and reveals functional heterogeneity of dark septate endophytic fungi.</title>
        <authorList>
            <person name="Knapp D.G."/>
            <person name="Nemeth J.B."/>
            <person name="Barry K."/>
            <person name="Hainaut M."/>
            <person name="Henrissat B."/>
            <person name="Johnson J."/>
            <person name="Kuo A."/>
            <person name="Lim J.H.P."/>
            <person name="Lipzen A."/>
            <person name="Nolan M."/>
            <person name="Ohm R.A."/>
            <person name="Tamas L."/>
            <person name="Grigoriev I.V."/>
            <person name="Spatafora J.W."/>
            <person name="Nagy L.G."/>
            <person name="Kovacs G.M."/>
        </authorList>
    </citation>
    <scope>NUCLEOTIDE SEQUENCE [LARGE SCALE GENOMIC DNA]</scope>
    <source>
        <strain evidence="1 2">DSE2036</strain>
    </source>
</reference>